<keyword evidence="2" id="KW-0813">Transport</keyword>
<dbReference type="AlphaFoldDB" id="A0A841PZV6"/>
<comment type="subcellular location">
    <subcellularLocation>
        <location evidence="1">Membrane</location>
        <topology evidence="1">Multi-pass membrane protein</topology>
    </subcellularLocation>
</comment>
<evidence type="ECO:0000313" key="9">
    <source>
        <dbReference type="Proteomes" id="UP000568839"/>
    </source>
</evidence>
<feature type="transmembrane region" description="Helical" evidence="7">
    <location>
        <begin position="227"/>
        <end position="248"/>
    </location>
</feature>
<protein>
    <recommendedName>
        <fullName evidence="10">Auxin efflux carrier</fullName>
    </recommendedName>
</protein>
<dbReference type="Pfam" id="PF03547">
    <property type="entry name" value="Mem_trans"/>
    <property type="match status" value="1"/>
</dbReference>
<feature type="transmembrane region" description="Helical" evidence="7">
    <location>
        <begin position="67"/>
        <end position="89"/>
    </location>
</feature>
<dbReference type="GO" id="GO:0055085">
    <property type="term" value="P:transmembrane transport"/>
    <property type="evidence" value="ECO:0007669"/>
    <property type="project" value="InterPro"/>
</dbReference>
<feature type="transmembrane region" description="Helical" evidence="7">
    <location>
        <begin position="163"/>
        <end position="183"/>
    </location>
</feature>
<reference evidence="8 9" key="1">
    <citation type="submission" date="2020-08" db="EMBL/GenBank/DDBJ databases">
        <title>Genomic Encyclopedia of Type Strains, Phase IV (KMG-IV): sequencing the most valuable type-strain genomes for metagenomic binning, comparative biology and taxonomic classification.</title>
        <authorList>
            <person name="Goeker M."/>
        </authorList>
    </citation>
    <scope>NUCLEOTIDE SEQUENCE [LARGE SCALE GENOMIC DNA]</scope>
    <source>
        <strain evidence="8 9">DSM 21769</strain>
    </source>
</reference>
<comment type="caution">
    <text evidence="8">The sequence shown here is derived from an EMBL/GenBank/DDBJ whole genome shotgun (WGS) entry which is preliminary data.</text>
</comment>
<keyword evidence="5 7" id="KW-1133">Transmembrane helix</keyword>
<name>A0A841PZV6_9BACL</name>
<dbReference type="Proteomes" id="UP000568839">
    <property type="component" value="Unassembled WGS sequence"/>
</dbReference>
<evidence type="ECO:0000313" key="8">
    <source>
        <dbReference type="EMBL" id="MBB6448398.1"/>
    </source>
</evidence>
<evidence type="ECO:0000256" key="7">
    <source>
        <dbReference type="SAM" id="Phobius"/>
    </source>
</evidence>
<accession>A0A841PZV6</accession>
<sequence length="311" mass="33838">MDTATVTLAIATMAVIIILGAGFAFRFPITIEVKQLFMGIIINIAVPSIILNGVFNTELTDEIMQQVLIVFGFSIVFNVFAVFFSFLIGKIFRFQTSMAKKLAILAAFGNSGFIGVPLCATIFGPIGGLLAAVFDAGLDVVLFSVGVYFLQSHGSFDFRHLKAMINAPLIAITAGLLFAISGLNAPVLLQDLTSMLSSIAAPLAMLYIGFLLPPFFQKGQSFIFPQLWFPISMRLLLIPAISVTVITFLPLDHFLQQIFVILTAMPTFMLATVLFSRYTNVEDTSVMTVIYSTILCLGTIPIVVLFANFIS</sequence>
<dbReference type="GO" id="GO:0016020">
    <property type="term" value="C:membrane"/>
    <property type="evidence" value="ECO:0007669"/>
    <property type="project" value="UniProtKB-SubCell"/>
</dbReference>
<feature type="transmembrane region" description="Helical" evidence="7">
    <location>
        <begin position="129"/>
        <end position="151"/>
    </location>
</feature>
<evidence type="ECO:0000256" key="3">
    <source>
        <dbReference type="ARBA" id="ARBA00022475"/>
    </source>
</evidence>
<keyword evidence="3" id="KW-1003">Cell membrane</keyword>
<keyword evidence="6 7" id="KW-0472">Membrane</keyword>
<evidence type="ECO:0008006" key="10">
    <source>
        <dbReference type="Google" id="ProtNLM"/>
    </source>
</evidence>
<dbReference type="EMBL" id="JACHHJ010000001">
    <property type="protein sequence ID" value="MBB6448398.1"/>
    <property type="molecule type" value="Genomic_DNA"/>
</dbReference>
<gene>
    <name evidence="8" type="ORF">HNR44_000347</name>
</gene>
<evidence type="ECO:0000256" key="5">
    <source>
        <dbReference type="ARBA" id="ARBA00022989"/>
    </source>
</evidence>
<feature type="transmembrane region" description="Helical" evidence="7">
    <location>
        <begin position="6"/>
        <end position="24"/>
    </location>
</feature>
<evidence type="ECO:0000256" key="1">
    <source>
        <dbReference type="ARBA" id="ARBA00004141"/>
    </source>
</evidence>
<feature type="transmembrane region" description="Helical" evidence="7">
    <location>
        <begin position="288"/>
        <end position="310"/>
    </location>
</feature>
<dbReference type="RefSeq" id="WP_184402399.1">
    <property type="nucleotide sequence ID" value="NZ_JACHHJ010000001.1"/>
</dbReference>
<evidence type="ECO:0000256" key="6">
    <source>
        <dbReference type="ARBA" id="ARBA00023136"/>
    </source>
</evidence>
<dbReference type="PANTHER" id="PTHR36838">
    <property type="entry name" value="AUXIN EFFLUX CARRIER FAMILY PROTEIN"/>
    <property type="match status" value="1"/>
</dbReference>
<proteinExistence type="predicted"/>
<dbReference type="PANTHER" id="PTHR36838:SF3">
    <property type="entry name" value="TRANSPORTER AUXIN EFFLUX CARRIER EC FAMILY"/>
    <property type="match status" value="1"/>
</dbReference>
<feature type="transmembrane region" description="Helical" evidence="7">
    <location>
        <begin position="101"/>
        <end position="123"/>
    </location>
</feature>
<feature type="transmembrane region" description="Helical" evidence="7">
    <location>
        <begin position="36"/>
        <end position="55"/>
    </location>
</feature>
<feature type="transmembrane region" description="Helical" evidence="7">
    <location>
        <begin position="195"/>
        <end position="215"/>
    </location>
</feature>
<feature type="transmembrane region" description="Helical" evidence="7">
    <location>
        <begin position="254"/>
        <end position="276"/>
    </location>
</feature>
<dbReference type="InterPro" id="IPR004776">
    <property type="entry name" value="Mem_transp_PIN-like"/>
</dbReference>
<evidence type="ECO:0000256" key="2">
    <source>
        <dbReference type="ARBA" id="ARBA00022448"/>
    </source>
</evidence>
<evidence type="ECO:0000256" key="4">
    <source>
        <dbReference type="ARBA" id="ARBA00022692"/>
    </source>
</evidence>
<keyword evidence="4 7" id="KW-0812">Transmembrane</keyword>
<keyword evidence="9" id="KW-1185">Reference proteome</keyword>
<organism evidence="8 9">
    <name type="scientific">Geomicrobium halophilum</name>
    <dbReference type="NCBI Taxonomy" id="549000"/>
    <lineage>
        <taxon>Bacteria</taxon>
        <taxon>Bacillati</taxon>
        <taxon>Bacillota</taxon>
        <taxon>Bacilli</taxon>
        <taxon>Bacillales</taxon>
        <taxon>Geomicrobium</taxon>
    </lineage>
</organism>